<keyword evidence="8" id="KW-1185">Reference proteome</keyword>
<dbReference type="InterPro" id="IPR051087">
    <property type="entry name" value="Mitochondrial_ACSM"/>
</dbReference>
<feature type="region of interest" description="Disordered" evidence="5">
    <location>
        <begin position="16"/>
        <end position="49"/>
    </location>
</feature>
<dbReference type="PANTHER" id="PTHR43605">
    <property type="entry name" value="ACYL-COENZYME A SYNTHETASE"/>
    <property type="match status" value="1"/>
</dbReference>
<evidence type="ECO:0000256" key="4">
    <source>
        <dbReference type="ARBA" id="ARBA00022840"/>
    </source>
</evidence>
<dbReference type="STRING" id="115433.SAMN05421835_113193"/>
<dbReference type="Pfam" id="PF00501">
    <property type="entry name" value="AMP-binding"/>
    <property type="match status" value="1"/>
</dbReference>
<evidence type="ECO:0000313" key="8">
    <source>
        <dbReference type="Proteomes" id="UP000199025"/>
    </source>
</evidence>
<dbReference type="InterPro" id="IPR000873">
    <property type="entry name" value="AMP-dep_synth/lig_dom"/>
</dbReference>
<dbReference type="GO" id="GO:0004321">
    <property type="term" value="F:fatty-acyl-CoA synthase activity"/>
    <property type="evidence" value="ECO:0007669"/>
    <property type="project" value="TreeGrafter"/>
</dbReference>
<dbReference type="GO" id="GO:0006637">
    <property type="term" value="P:acyl-CoA metabolic process"/>
    <property type="evidence" value="ECO:0007669"/>
    <property type="project" value="TreeGrafter"/>
</dbReference>
<dbReference type="GO" id="GO:0006633">
    <property type="term" value="P:fatty acid biosynthetic process"/>
    <property type="evidence" value="ECO:0007669"/>
    <property type="project" value="TreeGrafter"/>
</dbReference>
<dbReference type="AlphaFoldDB" id="A0A1I3WQV3"/>
<reference evidence="7 8" key="1">
    <citation type="submission" date="2016-10" db="EMBL/GenBank/DDBJ databases">
        <authorList>
            <person name="de Groot N.N."/>
        </authorList>
    </citation>
    <scope>NUCLEOTIDE SEQUENCE [LARGE SCALE GENOMIC DNA]</scope>
    <source>
        <strain evidence="7 8">DSM 44468</strain>
    </source>
</reference>
<dbReference type="SUPFAM" id="SSF56801">
    <property type="entry name" value="Acetyl-CoA synthetase-like"/>
    <property type="match status" value="1"/>
</dbReference>
<evidence type="ECO:0000256" key="3">
    <source>
        <dbReference type="ARBA" id="ARBA00022741"/>
    </source>
</evidence>
<proteinExistence type="inferred from homology"/>
<dbReference type="GO" id="GO:0005524">
    <property type="term" value="F:ATP binding"/>
    <property type="evidence" value="ECO:0007669"/>
    <property type="project" value="UniProtKB-KW"/>
</dbReference>
<feature type="domain" description="AMP-dependent synthetase/ligase" evidence="6">
    <location>
        <begin position="52"/>
        <end position="122"/>
    </location>
</feature>
<evidence type="ECO:0000256" key="1">
    <source>
        <dbReference type="ARBA" id="ARBA00006432"/>
    </source>
</evidence>
<dbReference type="EMBL" id="FORP01000013">
    <property type="protein sequence ID" value="SFK09750.1"/>
    <property type="molecule type" value="Genomic_DNA"/>
</dbReference>
<comment type="similarity">
    <text evidence="1">Belongs to the ATP-dependent AMP-binding enzyme family.</text>
</comment>
<dbReference type="PANTHER" id="PTHR43605:SF10">
    <property type="entry name" value="ACYL-COA SYNTHETASE MEDIUM CHAIN FAMILY MEMBER 3"/>
    <property type="match status" value="1"/>
</dbReference>
<dbReference type="Gene3D" id="3.40.50.12780">
    <property type="entry name" value="N-terminal domain of ligase-like"/>
    <property type="match status" value="1"/>
</dbReference>
<evidence type="ECO:0000313" key="7">
    <source>
        <dbReference type="EMBL" id="SFK09750.1"/>
    </source>
</evidence>
<protein>
    <submittedName>
        <fullName evidence="7">Acetyl-CoA synthetase</fullName>
    </submittedName>
</protein>
<dbReference type="Proteomes" id="UP000199025">
    <property type="component" value="Unassembled WGS sequence"/>
</dbReference>
<dbReference type="InterPro" id="IPR042099">
    <property type="entry name" value="ANL_N_sf"/>
</dbReference>
<accession>A0A1I3WQV3</accession>
<name>A0A1I3WQV3_9PSEU</name>
<keyword evidence="4" id="KW-0067">ATP-binding</keyword>
<dbReference type="GO" id="GO:0015645">
    <property type="term" value="F:fatty acid ligase activity"/>
    <property type="evidence" value="ECO:0007669"/>
    <property type="project" value="TreeGrafter"/>
</dbReference>
<feature type="region of interest" description="Disordered" evidence="5">
    <location>
        <begin position="197"/>
        <end position="220"/>
    </location>
</feature>
<feature type="compositionally biased region" description="Basic and acidic residues" evidence="5">
    <location>
        <begin position="202"/>
        <end position="214"/>
    </location>
</feature>
<keyword evidence="3" id="KW-0547">Nucleotide-binding</keyword>
<sequence length="243" mass="25880">MARHRGGEIVRAARLRRTGGGERTRVSPRVVGPDGPLGHIRTSGTTGTPNEWAAPALGVRVHDHYGQTETGRVINNHHDPRLAAPLKPGTMGRPMPGWTVRVLASDRDEPVPPGETGRIAVDLPAGPLAWFGGYDGGVDPGKFSADGRWYFSGEAGHVDDRGDFHFTARDDDVIITAGCKAVESAVVAVPDEVPTPGSFRRRAAEDTEREDPAVRAEATTAARTRPGHIRPAALTRSSAAVPF</sequence>
<organism evidence="7 8">
    <name type="scientific">Amycolatopsis sacchari</name>
    <dbReference type="NCBI Taxonomy" id="115433"/>
    <lineage>
        <taxon>Bacteria</taxon>
        <taxon>Bacillati</taxon>
        <taxon>Actinomycetota</taxon>
        <taxon>Actinomycetes</taxon>
        <taxon>Pseudonocardiales</taxon>
        <taxon>Pseudonocardiaceae</taxon>
        <taxon>Amycolatopsis</taxon>
    </lineage>
</organism>
<evidence type="ECO:0000259" key="6">
    <source>
        <dbReference type="Pfam" id="PF00501"/>
    </source>
</evidence>
<evidence type="ECO:0000256" key="5">
    <source>
        <dbReference type="SAM" id="MobiDB-lite"/>
    </source>
</evidence>
<keyword evidence="2" id="KW-0436">Ligase</keyword>
<gene>
    <name evidence="7" type="ORF">SAMN05421835_113193</name>
</gene>
<evidence type="ECO:0000256" key="2">
    <source>
        <dbReference type="ARBA" id="ARBA00022598"/>
    </source>
</evidence>